<feature type="active site" description="Thioimide intermediate" evidence="5">
    <location>
        <position position="179"/>
    </location>
</feature>
<dbReference type="Gene3D" id="3.30.1130.10">
    <property type="match status" value="2"/>
</dbReference>
<evidence type="ECO:0000256" key="3">
    <source>
        <dbReference type="ARBA" id="ARBA00022857"/>
    </source>
</evidence>
<dbReference type="PANTHER" id="PTHR34354:SF1">
    <property type="entry name" value="NADPH-DEPENDENT 7-CYANO-7-DEAZAGUANINE REDUCTASE"/>
    <property type="match status" value="1"/>
</dbReference>
<evidence type="ECO:0000256" key="1">
    <source>
        <dbReference type="ARBA" id="ARBA00022490"/>
    </source>
</evidence>
<gene>
    <name evidence="5" type="primary">queF</name>
    <name evidence="7" type="ORF">Trichorick_00137</name>
</gene>
<name>A0ABZ0UST0_9RICK</name>
<evidence type="ECO:0000313" key="8">
    <source>
        <dbReference type="Proteomes" id="UP001326613"/>
    </source>
</evidence>
<sequence>MENILLGKKTAYKDEYDPTLLYPIARKLARNQIGVVAPLPFKGFDIWNCYEVSWLHYSGKPEVRVMEIIISADSENIIESKSLKLYLNSLNNTKFNDDNQVIELMQSDLSKAIESPVTIRCQTLDGYRNLELGNFTGINIDLLDVSICDYNINANLLSLSKEKLLVEEVLYSNLLKSNCCVTGQPDWASIQISYKGLKIDHSALLKYLISFRNHQEFHEQCVERIFIDIKNRCNPEKLTVYARYTRRGGVDINPIRSTDLNVTHIENFRQIRQ</sequence>
<evidence type="ECO:0000256" key="5">
    <source>
        <dbReference type="HAMAP-Rule" id="MF_00817"/>
    </source>
</evidence>
<comment type="subunit">
    <text evidence="5">Homodimer.</text>
</comment>
<dbReference type="InterPro" id="IPR016428">
    <property type="entry name" value="QueF_type2"/>
</dbReference>
<feature type="binding site" evidence="5">
    <location>
        <begin position="80"/>
        <end position="81"/>
    </location>
    <ligand>
        <name>NADPH</name>
        <dbReference type="ChEBI" id="CHEBI:57783"/>
    </ligand>
</feature>
<feature type="binding site" evidence="5">
    <location>
        <begin position="218"/>
        <end position="219"/>
    </location>
    <ligand>
        <name>substrate</name>
    </ligand>
</feature>
<keyword evidence="8" id="KW-1185">Reference proteome</keyword>
<feature type="binding site" evidence="5">
    <location>
        <begin position="78"/>
        <end position="80"/>
    </location>
    <ligand>
        <name>substrate</name>
    </ligand>
</feature>
<dbReference type="NCBIfam" id="TIGR03138">
    <property type="entry name" value="QueF"/>
    <property type="match status" value="1"/>
</dbReference>
<dbReference type="PIRSF" id="PIRSF004750">
    <property type="entry name" value="Nitrile_oxidored_YqcD_prd"/>
    <property type="match status" value="1"/>
</dbReference>
<dbReference type="SUPFAM" id="SSF55620">
    <property type="entry name" value="Tetrahydrobiopterin biosynthesis enzymes-like"/>
    <property type="match status" value="1"/>
</dbReference>
<dbReference type="InterPro" id="IPR050084">
    <property type="entry name" value="NADPH_dep_7-cyano-7-deazaG_red"/>
</dbReference>
<protein>
    <recommendedName>
        <fullName evidence="5">NADPH-dependent 7-cyano-7-deazaguanine reductase</fullName>
        <ecNumber evidence="5">1.7.1.13</ecNumber>
    </recommendedName>
    <alternativeName>
        <fullName evidence="5">7-cyano-7-carbaguanine reductase</fullName>
    </alternativeName>
    <alternativeName>
        <fullName evidence="5">NADPH-dependent nitrile oxidoreductase</fullName>
    </alternativeName>
    <alternativeName>
        <fullName evidence="5">PreQ(0) reductase</fullName>
    </alternativeName>
</protein>
<keyword evidence="3 5" id="KW-0521">NADP</keyword>
<comment type="pathway">
    <text evidence="5">tRNA modification; tRNA-queuosine biosynthesis.</text>
</comment>
<dbReference type="InterPro" id="IPR043133">
    <property type="entry name" value="GTP-CH-I_C/QueF"/>
</dbReference>
<feature type="binding site" evidence="5">
    <location>
        <begin position="247"/>
        <end position="248"/>
    </location>
    <ligand>
        <name>NADPH</name>
        <dbReference type="ChEBI" id="CHEBI:57783"/>
    </ligand>
</feature>
<evidence type="ECO:0000259" key="6">
    <source>
        <dbReference type="Pfam" id="PF14819"/>
    </source>
</evidence>
<accession>A0ABZ0UST0</accession>
<comment type="catalytic activity">
    <reaction evidence="5">
        <text>7-aminomethyl-7-carbaguanine + 2 NADP(+) = 7-cyano-7-carbaguanine + 2 NADPH + 3 H(+)</text>
        <dbReference type="Rhea" id="RHEA:13409"/>
        <dbReference type="ChEBI" id="CHEBI:15378"/>
        <dbReference type="ChEBI" id="CHEBI:45075"/>
        <dbReference type="ChEBI" id="CHEBI:57783"/>
        <dbReference type="ChEBI" id="CHEBI:58349"/>
        <dbReference type="ChEBI" id="CHEBI:58703"/>
        <dbReference type="EC" id="1.7.1.13"/>
    </reaction>
</comment>
<dbReference type="Proteomes" id="UP001326613">
    <property type="component" value="Chromosome"/>
</dbReference>
<comment type="similarity">
    <text evidence="5">Belongs to the GTP cyclohydrolase I family. QueF type 2 subfamily.</text>
</comment>
<proteinExistence type="inferred from homology"/>
<comment type="subcellular location">
    <subcellularLocation>
        <location evidence="5">Cytoplasm</location>
    </subcellularLocation>
</comment>
<organism evidence="7 8">
    <name type="scientific">Candidatus Trichorickettsia mobilis</name>
    <dbReference type="NCBI Taxonomy" id="1346319"/>
    <lineage>
        <taxon>Bacteria</taxon>
        <taxon>Pseudomonadati</taxon>
        <taxon>Pseudomonadota</taxon>
        <taxon>Alphaproteobacteria</taxon>
        <taxon>Rickettsiales</taxon>
        <taxon>Rickettsiaceae</taxon>
        <taxon>Rickettsieae</taxon>
        <taxon>Candidatus Trichorickettsia</taxon>
    </lineage>
</organism>
<keyword evidence="4 5" id="KW-0560">Oxidoreductase</keyword>
<feature type="active site" description="Proton donor" evidence="5">
    <location>
        <position position="186"/>
    </location>
</feature>
<dbReference type="PANTHER" id="PTHR34354">
    <property type="entry name" value="NADPH-DEPENDENT 7-CYANO-7-DEAZAGUANINE REDUCTASE"/>
    <property type="match status" value="1"/>
</dbReference>
<dbReference type="Pfam" id="PF14819">
    <property type="entry name" value="QueF_N"/>
    <property type="match status" value="1"/>
</dbReference>
<keyword evidence="1 5" id="KW-0963">Cytoplasm</keyword>
<dbReference type="HAMAP" id="MF_00817">
    <property type="entry name" value="QueF_type2"/>
    <property type="match status" value="1"/>
</dbReference>
<evidence type="ECO:0000256" key="2">
    <source>
        <dbReference type="ARBA" id="ARBA00022785"/>
    </source>
</evidence>
<dbReference type="InterPro" id="IPR029500">
    <property type="entry name" value="QueF"/>
</dbReference>
<dbReference type="EC" id="1.7.1.13" evidence="5"/>
<reference evidence="7 8" key="1">
    <citation type="submission" date="2022-10" db="EMBL/GenBank/DDBJ databases">
        <title>Host association and intracellularity evolved multiple times independently in the Rickettsiales.</title>
        <authorList>
            <person name="Castelli M."/>
            <person name="Nardi T."/>
            <person name="Gammuto L."/>
            <person name="Bellinzona G."/>
            <person name="Sabaneyeva E."/>
            <person name="Potekhin A."/>
            <person name="Serra V."/>
            <person name="Petroni G."/>
            <person name="Sassera D."/>
        </authorList>
    </citation>
    <scope>NUCLEOTIDE SEQUENCE [LARGE SCALE GENOMIC DNA]</scope>
    <source>
        <strain evidence="7 8">Kr 154-4</strain>
    </source>
</reference>
<evidence type="ECO:0000313" key="7">
    <source>
        <dbReference type="EMBL" id="WPY00265.1"/>
    </source>
</evidence>
<dbReference type="InterPro" id="IPR029139">
    <property type="entry name" value="QueF_N"/>
</dbReference>
<feature type="domain" description="NADPH-dependent 7-cyano-7-deazaguanine reductase N-terminal" evidence="6">
    <location>
        <begin position="12"/>
        <end position="120"/>
    </location>
</feature>
<comment type="function">
    <text evidence="5">Catalyzes the NADPH-dependent reduction of 7-cyano-7-deazaguanine (preQ0) to 7-aminomethyl-7-deazaguanine (preQ1).</text>
</comment>
<dbReference type="RefSeq" id="WP_323738353.1">
    <property type="nucleotide sequence ID" value="NZ_CP112932.1"/>
</dbReference>
<dbReference type="Pfam" id="PF14489">
    <property type="entry name" value="QueF"/>
    <property type="match status" value="1"/>
</dbReference>
<dbReference type="EMBL" id="CP112932">
    <property type="protein sequence ID" value="WPY00265.1"/>
    <property type="molecule type" value="Genomic_DNA"/>
</dbReference>
<evidence type="ECO:0000256" key="4">
    <source>
        <dbReference type="ARBA" id="ARBA00023002"/>
    </source>
</evidence>
<keyword evidence="2 5" id="KW-0671">Queuosine biosynthesis</keyword>